<evidence type="ECO:0000256" key="2">
    <source>
        <dbReference type="ARBA" id="ARBA00023285"/>
    </source>
</evidence>
<dbReference type="GO" id="GO:0050667">
    <property type="term" value="P:homocysteine metabolic process"/>
    <property type="evidence" value="ECO:0007669"/>
    <property type="project" value="TreeGrafter"/>
</dbReference>
<dbReference type="Pfam" id="PF02607">
    <property type="entry name" value="B12-binding_2"/>
    <property type="match status" value="1"/>
</dbReference>
<dbReference type="GO" id="GO:0031419">
    <property type="term" value="F:cobalamin binding"/>
    <property type="evidence" value="ECO:0007669"/>
    <property type="project" value="InterPro"/>
</dbReference>
<dbReference type="HOGENOM" id="CLU_064060_0_0_0"/>
<dbReference type="eggNOG" id="COG5012">
    <property type="taxonomic scope" value="Bacteria"/>
</dbReference>
<dbReference type="Gene3D" id="3.40.50.280">
    <property type="entry name" value="Cobalamin-binding domain"/>
    <property type="match status" value="1"/>
</dbReference>
<sequence length="371" mass="41063">MAHHVTQDLTAALSAVDAAASAAYRECSPQMIAYANEQIAAQEQLGPPFDLLSLEMIYRTHAEHAHYMAEQFAHHDAHALVTMFTWVYRTYQMRGAVPRAFPVDLMVWRDAVAHYLDPDLAAPIMEVYNCLHEYHTALIQEIVEPTYTPEYTAQLHTHIQSYLGALLAPDARAALEAAASYIHGPDQIATWWECVIRQAMYEVGQLWAQGEISVGQEHLATAITQRVMAYYYPQILEKSRNKGHVIVTASPGEHHEVGARILADILELNGWDTYYTGANTPSDTIIDLLAQTKAQVICISTTLPTSLVAVAELIAHIRAAHLEPKPTILVGGQAYLAEPTLWQHVGADWFASSASEGLRYIEGIHSSGGKQ</sequence>
<gene>
    <name evidence="4" type="ORF">OSCT_0773</name>
</gene>
<dbReference type="Proteomes" id="UP000054010">
    <property type="component" value="Unassembled WGS sequence"/>
</dbReference>
<dbReference type="GO" id="GO:0008705">
    <property type="term" value="F:methionine synthase activity"/>
    <property type="evidence" value="ECO:0007669"/>
    <property type="project" value="TreeGrafter"/>
</dbReference>
<dbReference type="GO" id="GO:0046653">
    <property type="term" value="P:tetrahydrofolate metabolic process"/>
    <property type="evidence" value="ECO:0007669"/>
    <property type="project" value="TreeGrafter"/>
</dbReference>
<dbReference type="PROSITE" id="PS51332">
    <property type="entry name" value="B12_BINDING"/>
    <property type="match status" value="1"/>
</dbReference>
<dbReference type="SUPFAM" id="SSF52242">
    <property type="entry name" value="Cobalamin (vitamin B12)-binding domain"/>
    <property type="match status" value="1"/>
</dbReference>
<dbReference type="PANTHER" id="PTHR45833:SF1">
    <property type="entry name" value="METHIONINE SYNTHASE"/>
    <property type="match status" value="1"/>
</dbReference>
<keyword evidence="1" id="KW-0479">Metal-binding</keyword>
<keyword evidence="2" id="KW-0170">Cobalt</keyword>
<dbReference type="EMBL" id="ADVR01000014">
    <property type="protein sequence ID" value="EFO81374.1"/>
    <property type="molecule type" value="Genomic_DNA"/>
</dbReference>
<dbReference type="InterPro" id="IPR003759">
    <property type="entry name" value="Cbl-bd_cap"/>
</dbReference>
<evidence type="ECO:0000313" key="4">
    <source>
        <dbReference type="EMBL" id="EFO81374.1"/>
    </source>
</evidence>
<protein>
    <submittedName>
        <fullName evidence="4">Cobalamin B12-binding domain protein</fullName>
    </submittedName>
</protein>
<name>E1IBS2_9CHLR</name>
<organism evidence="4 5">
    <name type="scientific">Oscillochloris trichoides DG-6</name>
    <dbReference type="NCBI Taxonomy" id="765420"/>
    <lineage>
        <taxon>Bacteria</taxon>
        <taxon>Bacillati</taxon>
        <taxon>Chloroflexota</taxon>
        <taxon>Chloroflexia</taxon>
        <taxon>Chloroflexales</taxon>
        <taxon>Chloroflexineae</taxon>
        <taxon>Oscillochloridaceae</taxon>
        <taxon>Oscillochloris</taxon>
    </lineage>
</organism>
<keyword evidence="5" id="KW-1185">Reference proteome</keyword>
<dbReference type="STRING" id="765420.OSCT_0773"/>
<dbReference type="PANTHER" id="PTHR45833">
    <property type="entry name" value="METHIONINE SYNTHASE"/>
    <property type="match status" value="1"/>
</dbReference>
<dbReference type="GO" id="GO:0005829">
    <property type="term" value="C:cytosol"/>
    <property type="evidence" value="ECO:0007669"/>
    <property type="project" value="TreeGrafter"/>
</dbReference>
<dbReference type="InterPro" id="IPR050554">
    <property type="entry name" value="Met_Synthase/Corrinoid"/>
</dbReference>
<dbReference type="AlphaFoldDB" id="E1IBS2"/>
<dbReference type="InterPro" id="IPR006158">
    <property type="entry name" value="Cobalamin-bd"/>
</dbReference>
<evidence type="ECO:0000313" key="5">
    <source>
        <dbReference type="Proteomes" id="UP000054010"/>
    </source>
</evidence>
<dbReference type="GO" id="GO:0046872">
    <property type="term" value="F:metal ion binding"/>
    <property type="evidence" value="ECO:0007669"/>
    <property type="project" value="UniProtKB-KW"/>
</dbReference>
<dbReference type="Gene3D" id="1.10.1240.10">
    <property type="entry name" value="Methionine synthase domain"/>
    <property type="match status" value="1"/>
</dbReference>
<evidence type="ECO:0000259" key="3">
    <source>
        <dbReference type="PROSITE" id="PS51332"/>
    </source>
</evidence>
<reference evidence="4 5" key="1">
    <citation type="journal article" date="2011" name="J. Bacteriol.">
        <title>Draft genome sequence of the anoxygenic filamentous phototrophic bacterium Oscillochloris trichoides subsp. DG-6.</title>
        <authorList>
            <person name="Kuznetsov B.B."/>
            <person name="Ivanovsky R.N."/>
            <person name="Keppen O.I."/>
            <person name="Sukhacheva M.V."/>
            <person name="Bumazhkin B.K."/>
            <person name="Patutina E.O."/>
            <person name="Beletsky A.V."/>
            <person name="Mardanov A.V."/>
            <person name="Baslerov R.V."/>
            <person name="Panteleeva A.N."/>
            <person name="Kolganova T.V."/>
            <person name="Ravin N.V."/>
            <person name="Skryabin K.G."/>
        </authorList>
    </citation>
    <scope>NUCLEOTIDE SEQUENCE [LARGE SCALE GENOMIC DNA]</scope>
    <source>
        <strain evidence="4 5">DG-6</strain>
    </source>
</reference>
<dbReference type="OrthoDB" id="5756833at2"/>
<proteinExistence type="predicted"/>
<dbReference type="InterPro" id="IPR036594">
    <property type="entry name" value="Meth_synthase_dom"/>
</dbReference>
<dbReference type="Pfam" id="PF02310">
    <property type="entry name" value="B12-binding"/>
    <property type="match status" value="1"/>
</dbReference>
<feature type="domain" description="B12-binding" evidence="3">
    <location>
        <begin position="242"/>
        <end position="371"/>
    </location>
</feature>
<comment type="caution">
    <text evidence="4">The sequence shown here is derived from an EMBL/GenBank/DDBJ whole genome shotgun (WGS) entry which is preliminary data.</text>
</comment>
<accession>E1IBS2</accession>
<dbReference type="InterPro" id="IPR036724">
    <property type="entry name" value="Cobalamin-bd_sf"/>
</dbReference>
<evidence type="ECO:0000256" key="1">
    <source>
        <dbReference type="ARBA" id="ARBA00022723"/>
    </source>
</evidence>